<evidence type="ECO:0000256" key="2">
    <source>
        <dbReference type="ARBA" id="ARBA00020469"/>
    </source>
</evidence>
<dbReference type="Ensembl" id="ENSOTST00005119047.1">
    <property type="protein sequence ID" value="ENSOTSP00005154621.1"/>
    <property type="gene ID" value="ENSOTSG00005010074.2"/>
</dbReference>
<evidence type="ECO:0000256" key="1">
    <source>
        <dbReference type="ARBA" id="ARBA00005456"/>
    </source>
</evidence>
<dbReference type="PANTHER" id="PTHR31489">
    <property type="entry name" value="LIN52 FAMILY MEMBER"/>
    <property type="match status" value="1"/>
</dbReference>
<dbReference type="Proteomes" id="UP000694402">
    <property type="component" value="Unassembled WGS sequence"/>
</dbReference>
<reference evidence="4" key="1">
    <citation type="journal article" date="2018" name="PLoS ONE">
        <title>Chinook salmon (Oncorhynchus tshawytscha) genome and transcriptome.</title>
        <authorList>
            <person name="Christensen K.A."/>
            <person name="Leong J.S."/>
            <person name="Sakhrani D."/>
            <person name="Biagi C.A."/>
            <person name="Minkley D.R."/>
            <person name="Withler R.E."/>
            <person name="Rondeau E.B."/>
            <person name="Koop B.F."/>
            <person name="Devlin R.H."/>
        </authorList>
    </citation>
    <scope>NUCLEOTIDE SEQUENCE [LARGE SCALE GENOMIC DNA]</scope>
</reference>
<dbReference type="AlphaFoldDB" id="A0AAZ3SNG6"/>
<reference evidence="3" key="3">
    <citation type="submission" date="2025-09" db="UniProtKB">
        <authorList>
            <consortium name="Ensembl"/>
        </authorList>
    </citation>
    <scope>IDENTIFICATION</scope>
</reference>
<protein>
    <recommendedName>
        <fullName evidence="2">Protein lin-52 homolog</fullName>
    </recommendedName>
</protein>
<dbReference type="Pfam" id="PF10044">
    <property type="entry name" value="LIN52"/>
    <property type="match status" value="1"/>
</dbReference>
<dbReference type="PANTHER" id="PTHR31489:SF2">
    <property type="entry name" value="PROTEIN LIN-52 HOMOLOG"/>
    <property type="match status" value="1"/>
</dbReference>
<name>A0AAZ3SNG6_ONCTS</name>
<gene>
    <name evidence="3" type="primary">LIN52</name>
</gene>
<keyword evidence="4" id="KW-1185">Reference proteome</keyword>
<dbReference type="GO" id="GO:0070176">
    <property type="term" value="C:DRM complex"/>
    <property type="evidence" value="ECO:0007669"/>
    <property type="project" value="InterPro"/>
</dbReference>
<evidence type="ECO:0000313" key="3">
    <source>
        <dbReference type="Ensembl" id="ENSOTSP00005154621.1"/>
    </source>
</evidence>
<comment type="similarity">
    <text evidence="1">Belongs to the lin-52 family.</text>
</comment>
<sequence length="194" mass="21765">MASPNGGDDFESSLLSFEKLDRASPDLWPEQLPGVADFAASCKNPITNSPPKWMAELESEDIEMLKELGSLTTANLMEKVKGLQNLAYQLGLEECKYLPEKHTHEEHTQERHQHSPLIWSRLSFRTLPLDGAASLMANLCLNSQGTSQVFGDSNSTHLYFMQQTPLSKIQCISNSIFLNIFVMNKTSIDCKWSI</sequence>
<dbReference type="InterPro" id="IPR018737">
    <property type="entry name" value="DREAM_LIN52"/>
</dbReference>
<dbReference type="GO" id="GO:0006355">
    <property type="term" value="P:regulation of DNA-templated transcription"/>
    <property type="evidence" value="ECO:0007669"/>
    <property type="project" value="InterPro"/>
</dbReference>
<organism evidence="3 4">
    <name type="scientific">Oncorhynchus tshawytscha</name>
    <name type="common">Chinook salmon</name>
    <name type="synonym">Salmo tshawytscha</name>
    <dbReference type="NCBI Taxonomy" id="74940"/>
    <lineage>
        <taxon>Eukaryota</taxon>
        <taxon>Metazoa</taxon>
        <taxon>Chordata</taxon>
        <taxon>Craniata</taxon>
        <taxon>Vertebrata</taxon>
        <taxon>Euteleostomi</taxon>
        <taxon>Actinopterygii</taxon>
        <taxon>Neopterygii</taxon>
        <taxon>Teleostei</taxon>
        <taxon>Protacanthopterygii</taxon>
        <taxon>Salmoniformes</taxon>
        <taxon>Salmonidae</taxon>
        <taxon>Salmoninae</taxon>
        <taxon>Oncorhynchus</taxon>
    </lineage>
</organism>
<reference evidence="3" key="2">
    <citation type="submission" date="2025-08" db="UniProtKB">
        <authorList>
            <consortium name="Ensembl"/>
        </authorList>
    </citation>
    <scope>IDENTIFICATION</scope>
</reference>
<accession>A0AAZ3SNG6</accession>
<proteinExistence type="inferred from homology"/>
<dbReference type="GeneTree" id="ENSGT00390000008402"/>
<evidence type="ECO:0000313" key="4">
    <source>
        <dbReference type="Proteomes" id="UP000694402"/>
    </source>
</evidence>